<dbReference type="EMBL" id="CP053452">
    <property type="protein sequence ID" value="QJW94195.1"/>
    <property type="molecule type" value="Genomic_DNA"/>
</dbReference>
<proteinExistence type="predicted"/>
<accession>A0A6M5YJQ9</accession>
<protein>
    <submittedName>
        <fullName evidence="1">Uncharacterized protein</fullName>
    </submittedName>
</protein>
<reference evidence="2" key="1">
    <citation type="submission" date="2020-05" db="EMBL/GenBank/DDBJ databases">
        <title>Frigoriglobus tundricola gen. nov., sp. nov., a psychrotolerant cellulolytic planctomycete of the family Gemmataceae with two divergent copies of 16S rRNA gene.</title>
        <authorList>
            <person name="Kulichevskaya I.S."/>
            <person name="Ivanova A.A."/>
            <person name="Naumoff D.G."/>
            <person name="Beletsky A.V."/>
            <person name="Rijpstra W.I.C."/>
            <person name="Sinninghe Damste J.S."/>
            <person name="Mardanov A.V."/>
            <person name="Ravin N.V."/>
            <person name="Dedysh S.N."/>
        </authorList>
    </citation>
    <scope>NUCLEOTIDE SEQUENCE [LARGE SCALE GENOMIC DNA]</scope>
    <source>
        <strain evidence="2">PL17</strain>
    </source>
</reference>
<sequence length="65" mass="7074">MPLRPNSALADDVCAASAAYLFNLLPDLVKLPAPEQFQRLAAHFEAALLAYHDGINGWLPEPSQN</sequence>
<dbReference type="RefSeq" id="WP_171470238.1">
    <property type="nucleotide sequence ID" value="NZ_CP053452.2"/>
</dbReference>
<name>A0A6M5YJQ9_9BACT</name>
<dbReference type="Proteomes" id="UP000503447">
    <property type="component" value="Chromosome"/>
</dbReference>
<dbReference type="KEGG" id="ftj:FTUN_1714"/>
<dbReference type="AlphaFoldDB" id="A0A6M5YJQ9"/>
<evidence type="ECO:0000313" key="1">
    <source>
        <dbReference type="EMBL" id="QJW94195.1"/>
    </source>
</evidence>
<gene>
    <name evidence="1" type="ORF">FTUN_1714</name>
</gene>
<organism evidence="1 2">
    <name type="scientific">Frigoriglobus tundricola</name>
    <dbReference type="NCBI Taxonomy" id="2774151"/>
    <lineage>
        <taxon>Bacteria</taxon>
        <taxon>Pseudomonadati</taxon>
        <taxon>Planctomycetota</taxon>
        <taxon>Planctomycetia</taxon>
        <taxon>Gemmatales</taxon>
        <taxon>Gemmataceae</taxon>
        <taxon>Frigoriglobus</taxon>
    </lineage>
</organism>
<evidence type="ECO:0000313" key="2">
    <source>
        <dbReference type="Proteomes" id="UP000503447"/>
    </source>
</evidence>
<keyword evidence="2" id="KW-1185">Reference proteome</keyword>